<reference evidence="2 3" key="1">
    <citation type="submission" date="2017-09" db="EMBL/GenBank/DDBJ databases">
        <title>Depth-based differentiation of microbial function through sediment-hosted aquifers and enrichment of novel symbionts in the deep terrestrial subsurface.</title>
        <authorList>
            <person name="Probst A.J."/>
            <person name="Ladd B."/>
            <person name="Jarett J.K."/>
            <person name="Geller-Mcgrath D.E."/>
            <person name="Sieber C.M."/>
            <person name="Emerson J.B."/>
            <person name="Anantharaman K."/>
            <person name="Thomas B.C."/>
            <person name="Malmstrom R."/>
            <person name="Stieglmeier M."/>
            <person name="Klingl A."/>
            <person name="Woyke T."/>
            <person name="Ryan C.M."/>
            <person name="Banfield J.F."/>
        </authorList>
    </citation>
    <scope>NUCLEOTIDE SEQUENCE [LARGE SCALE GENOMIC DNA]</scope>
    <source>
        <strain evidence="2">CG11_big_fil_rev_8_21_14_0_20_39_10</strain>
    </source>
</reference>
<dbReference type="InterPro" id="IPR039498">
    <property type="entry name" value="NTP_transf_5"/>
</dbReference>
<dbReference type="SUPFAM" id="SSF51306">
    <property type="entry name" value="LexA/Signal peptidase"/>
    <property type="match status" value="1"/>
</dbReference>
<keyword evidence="1" id="KW-0812">Transmembrane</keyword>
<dbReference type="AlphaFoldDB" id="A0A2M6K9P3"/>
<keyword evidence="1" id="KW-1133">Transmembrane helix</keyword>
<dbReference type="EMBL" id="PCWW01000023">
    <property type="protein sequence ID" value="PIR13705.1"/>
    <property type="molecule type" value="Genomic_DNA"/>
</dbReference>
<name>A0A2M6K9P3_9BACT</name>
<proteinExistence type="predicted"/>
<evidence type="ECO:0000313" key="2">
    <source>
        <dbReference type="EMBL" id="PIR13705.1"/>
    </source>
</evidence>
<keyword evidence="1" id="KW-0472">Membrane</keyword>
<accession>A0A2M6K9P3</accession>
<protein>
    <recommendedName>
        <fullName evidence="4">Peptidase S24/S26A/S26B/S26C domain-containing protein</fullName>
    </recommendedName>
</protein>
<dbReference type="Proteomes" id="UP000230869">
    <property type="component" value="Unassembled WGS sequence"/>
</dbReference>
<comment type="caution">
    <text evidence="2">The sequence shown here is derived from an EMBL/GenBank/DDBJ whole genome shotgun (WGS) entry which is preliminary data.</text>
</comment>
<evidence type="ECO:0000256" key="1">
    <source>
        <dbReference type="SAM" id="Phobius"/>
    </source>
</evidence>
<organism evidence="2 3">
    <name type="scientific">Candidatus Falkowbacteria bacterium CG11_big_fil_rev_8_21_14_0_20_39_10</name>
    <dbReference type="NCBI Taxonomy" id="1974570"/>
    <lineage>
        <taxon>Bacteria</taxon>
        <taxon>Candidatus Falkowiibacteriota</taxon>
    </lineage>
</organism>
<feature type="transmembrane region" description="Helical" evidence="1">
    <location>
        <begin position="388"/>
        <end position="405"/>
    </location>
</feature>
<dbReference type="Pfam" id="PF14907">
    <property type="entry name" value="NTP_transf_5"/>
    <property type="match status" value="1"/>
</dbReference>
<dbReference type="CDD" id="cd06462">
    <property type="entry name" value="Peptidase_S24_S26"/>
    <property type="match status" value="1"/>
</dbReference>
<sequence length="422" mass="49986">MNKPDSLQCVVQGNSMLPLLIPDDMVEIIKTPFQNIQTDDIVAIIKKNNMIVHRVVYKTQSYLISKGDNNLKSDGRVYPDEVLGRINYFKRGNKRIAIDAYYLMQSSLYFKEWTKINHVFHKNNLEVIILKGLPLYLYLDGKMPRRLYYDCDLLVKSSQFDDIDKTLRKEGYDQLDLSISKIFSFFHHDFPEKSFIKTMHFVPIVFDVHKEMFFTMVHLRIEDDLYPKKYITELTQTFLSNKMTVVFQGRTFSILSLNDLILYLTLHFFHHNYEGIHRLQTLHKAIEAVHTDMDWDHFITTVKLYQLNNYVYPSLFLSKKYFDTTIPAYVFESILPSSRIFLVILQLKTLQPFDESLRIINGIKRFMYLFFASPLPLAKRFIVFVRPLVVLSVILSIEILIRSFLVKAGKRIRYFFSKMIFF</sequence>
<evidence type="ECO:0000313" key="3">
    <source>
        <dbReference type="Proteomes" id="UP000230869"/>
    </source>
</evidence>
<gene>
    <name evidence="2" type="ORF">COV49_01305</name>
</gene>
<dbReference type="InterPro" id="IPR036286">
    <property type="entry name" value="LexA/Signal_pep-like_sf"/>
</dbReference>
<evidence type="ECO:0008006" key="4">
    <source>
        <dbReference type="Google" id="ProtNLM"/>
    </source>
</evidence>